<feature type="transmembrane region" description="Helical" evidence="1">
    <location>
        <begin position="6"/>
        <end position="23"/>
    </location>
</feature>
<dbReference type="Proteomes" id="UP001152747">
    <property type="component" value="Unassembled WGS sequence"/>
</dbReference>
<gene>
    <name evidence="2" type="ORF">CAMP_LOCUS11259</name>
</gene>
<accession>A0A9P1IP41</accession>
<comment type="caution">
    <text evidence="2">The sequence shown here is derived from an EMBL/GenBank/DDBJ whole genome shotgun (WGS) entry which is preliminary data.</text>
</comment>
<evidence type="ECO:0000256" key="1">
    <source>
        <dbReference type="SAM" id="Phobius"/>
    </source>
</evidence>
<keyword evidence="1" id="KW-0812">Transmembrane</keyword>
<feature type="transmembrane region" description="Helical" evidence="1">
    <location>
        <begin position="272"/>
        <end position="295"/>
    </location>
</feature>
<keyword evidence="1" id="KW-0472">Membrane</keyword>
<dbReference type="AlphaFoldDB" id="A0A9P1IP41"/>
<reference evidence="2" key="1">
    <citation type="submission" date="2022-11" db="EMBL/GenBank/DDBJ databases">
        <authorList>
            <person name="Kikuchi T."/>
        </authorList>
    </citation>
    <scope>NUCLEOTIDE SEQUENCE</scope>
    <source>
        <strain evidence="2">PS1010</strain>
    </source>
</reference>
<keyword evidence="1" id="KW-1133">Transmembrane helix</keyword>
<feature type="transmembrane region" description="Helical" evidence="1">
    <location>
        <begin position="241"/>
        <end position="260"/>
    </location>
</feature>
<keyword evidence="3" id="KW-1185">Reference proteome</keyword>
<dbReference type="OrthoDB" id="5804163at2759"/>
<sequence>MPKHTYYFFTFWTFWLIFTVYLAQNPFYSGNQVPWDNCDQTKQWEPPTRSYINKEQYLSEKAKVRQWRARNQFFRDNNFTRIDYGTTELVYCKNTEKEQISCDFSTKTAIINPIQTSSIKSILRTVELDPYVASALRFVILETLSFRMTFSIIRTSDVLINRPVLPRVIQFLFSISTYVVCLQGISLFAVTVLHSAFDKPIKVAHPYCYLFLGIFTFLEMLIDLLHDSVDIRTHPMKSPKFYLKSLFFVFFCLAFPRVVMNWIEFFEHKNCHAYVSLFDGILEYLCAFSIIIFTLSNTLMNVQMYITPSIQDIDYSSPYPKEVYYPAFKEEKSPIYESLNNLNK</sequence>
<dbReference type="EMBL" id="CANHGI010000004">
    <property type="protein sequence ID" value="CAI5448622.1"/>
    <property type="molecule type" value="Genomic_DNA"/>
</dbReference>
<proteinExistence type="predicted"/>
<organism evidence="2 3">
    <name type="scientific">Caenorhabditis angaria</name>
    <dbReference type="NCBI Taxonomy" id="860376"/>
    <lineage>
        <taxon>Eukaryota</taxon>
        <taxon>Metazoa</taxon>
        <taxon>Ecdysozoa</taxon>
        <taxon>Nematoda</taxon>
        <taxon>Chromadorea</taxon>
        <taxon>Rhabditida</taxon>
        <taxon>Rhabditina</taxon>
        <taxon>Rhabditomorpha</taxon>
        <taxon>Rhabditoidea</taxon>
        <taxon>Rhabditidae</taxon>
        <taxon>Peloderinae</taxon>
        <taxon>Caenorhabditis</taxon>
    </lineage>
</organism>
<feature type="transmembrane region" description="Helical" evidence="1">
    <location>
        <begin position="209"/>
        <end position="229"/>
    </location>
</feature>
<name>A0A9P1IP41_9PELO</name>
<protein>
    <submittedName>
        <fullName evidence="2">Uncharacterized protein</fullName>
    </submittedName>
</protein>
<evidence type="ECO:0000313" key="3">
    <source>
        <dbReference type="Proteomes" id="UP001152747"/>
    </source>
</evidence>
<feature type="transmembrane region" description="Helical" evidence="1">
    <location>
        <begin position="171"/>
        <end position="197"/>
    </location>
</feature>
<evidence type="ECO:0000313" key="2">
    <source>
        <dbReference type="EMBL" id="CAI5448622.1"/>
    </source>
</evidence>